<comment type="similarity">
    <text evidence="2">Belongs to the SusD family.</text>
</comment>
<keyword evidence="4" id="KW-0472">Membrane</keyword>
<evidence type="ECO:0000313" key="9">
    <source>
        <dbReference type="EMBL" id="QNR83673.1"/>
    </source>
</evidence>
<evidence type="ECO:0000259" key="7">
    <source>
        <dbReference type="Pfam" id="PF07980"/>
    </source>
</evidence>
<dbReference type="EMBL" id="CP061171">
    <property type="protein sequence ID" value="QNR83673.1"/>
    <property type="molecule type" value="Genomic_DNA"/>
</dbReference>
<name>A0ABX6TDU9_9SPHI</name>
<evidence type="ECO:0000256" key="3">
    <source>
        <dbReference type="ARBA" id="ARBA00022729"/>
    </source>
</evidence>
<protein>
    <submittedName>
        <fullName evidence="9">RagB/SusD family nutrient uptake outer membrane protein</fullName>
    </submittedName>
</protein>
<dbReference type="Gene3D" id="1.25.40.390">
    <property type="match status" value="1"/>
</dbReference>
<evidence type="ECO:0000259" key="8">
    <source>
        <dbReference type="Pfam" id="PF14322"/>
    </source>
</evidence>
<evidence type="ECO:0000256" key="1">
    <source>
        <dbReference type="ARBA" id="ARBA00004442"/>
    </source>
</evidence>
<evidence type="ECO:0000256" key="5">
    <source>
        <dbReference type="ARBA" id="ARBA00023237"/>
    </source>
</evidence>
<proteinExistence type="inferred from homology"/>
<dbReference type="SUPFAM" id="SSF48452">
    <property type="entry name" value="TPR-like"/>
    <property type="match status" value="1"/>
</dbReference>
<evidence type="ECO:0000256" key="2">
    <source>
        <dbReference type="ARBA" id="ARBA00006275"/>
    </source>
</evidence>
<feature type="chain" id="PRO_5046484033" evidence="6">
    <location>
        <begin position="24"/>
        <end position="489"/>
    </location>
</feature>
<accession>A0ABX6TDU9</accession>
<feature type="domain" description="SusD-like N-terminal" evidence="8">
    <location>
        <begin position="24"/>
        <end position="227"/>
    </location>
</feature>
<comment type="subcellular location">
    <subcellularLocation>
        <location evidence="1">Cell outer membrane</location>
    </subcellularLocation>
</comment>
<evidence type="ECO:0000256" key="4">
    <source>
        <dbReference type="ARBA" id="ARBA00023136"/>
    </source>
</evidence>
<evidence type="ECO:0000256" key="6">
    <source>
        <dbReference type="SAM" id="SignalP"/>
    </source>
</evidence>
<organism evidence="9 10">
    <name type="scientific">Pedobacter riviphilus</name>
    <dbReference type="NCBI Taxonomy" id="2766984"/>
    <lineage>
        <taxon>Bacteria</taxon>
        <taxon>Pseudomonadati</taxon>
        <taxon>Bacteroidota</taxon>
        <taxon>Sphingobacteriia</taxon>
        <taxon>Sphingobacteriales</taxon>
        <taxon>Sphingobacteriaceae</taxon>
        <taxon>Pedobacter</taxon>
    </lineage>
</organism>
<reference evidence="9 10" key="1">
    <citation type="submission" date="2020-09" db="EMBL/GenBank/DDBJ databases">
        <title>Pedobacter sp. SW-16 isolated from soil near Yeocheon.</title>
        <authorList>
            <person name="Im H.S."/>
            <person name="Joung Y."/>
            <person name="Lee S.-S."/>
        </authorList>
    </citation>
    <scope>NUCLEOTIDE SEQUENCE [LARGE SCALE GENOMIC DNA]</scope>
    <source>
        <strain evidence="9 10">SW-16</strain>
    </source>
</reference>
<keyword evidence="5" id="KW-0998">Cell outer membrane</keyword>
<dbReference type="InterPro" id="IPR033985">
    <property type="entry name" value="SusD-like_N"/>
</dbReference>
<dbReference type="InterPro" id="IPR012944">
    <property type="entry name" value="SusD_RagB_dom"/>
</dbReference>
<feature type="signal peptide" evidence="6">
    <location>
        <begin position="1"/>
        <end position="23"/>
    </location>
</feature>
<keyword evidence="10" id="KW-1185">Reference proteome</keyword>
<dbReference type="RefSeq" id="WP_190326679.1">
    <property type="nucleotide sequence ID" value="NZ_CP061171.1"/>
</dbReference>
<feature type="domain" description="RagB/SusD" evidence="7">
    <location>
        <begin position="360"/>
        <end position="443"/>
    </location>
</feature>
<dbReference type="Gene3D" id="1.25.40.900">
    <property type="match status" value="1"/>
</dbReference>
<sequence length="489" mass="54435">MKLNKISLSIAAVALLFSMPSCKKYLEQVPDNRAEINTVEKLSQLVSTAYPSRDYLTFTEASSDNAEDKGAGIGTTNDAIDIPYAWQDLIGDGTNTSTAYWNACYEAIASANQALESIETNNLGAGALPYKGEALVCRAYAHFMLVNLFAKPYQIDGANDSPGIPYVDRPETKVIQPYSRGTVATTYARIKEDLETGMKLLSASAYKVPKYHFTPAAAHAFAARFYLFMGKWQQVIDHATLCVPANDFVNNIRPVSTTLRTYTAEEHRTNYMGSGQKYNLLLIGTYSTYARFTSPRHGFGAKLQKMFSAAGNITGKTLANSILQYSVPNYTMYKFKENFFYTSPDIGYPYLTFAAFTTDEALMNRAEAYAELGMNDQALKDINDFYSVRIVGYSLANDAINLTKIANYYPSISSPKQGLIKTILDAKKAEFLQEGLRWFDIIRRDLTVVHNTIDITAVETFAELKPGDPHRIFQLPVEVKLSGVEQNPR</sequence>
<evidence type="ECO:0000313" key="10">
    <source>
        <dbReference type="Proteomes" id="UP000516439"/>
    </source>
</evidence>
<dbReference type="Pfam" id="PF07980">
    <property type="entry name" value="SusD_RagB"/>
    <property type="match status" value="1"/>
</dbReference>
<gene>
    <name evidence="9" type="ORF">H9N25_17240</name>
</gene>
<dbReference type="Proteomes" id="UP000516439">
    <property type="component" value="Chromosome"/>
</dbReference>
<dbReference type="InterPro" id="IPR011990">
    <property type="entry name" value="TPR-like_helical_dom_sf"/>
</dbReference>
<keyword evidence="3 6" id="KW-0732">Signal</keyword>
<dbReference type="Pfam" id="PF14322">
    <property type="entry name" value="SusD-like_3"/>
    <property type="match status" value="1"/>
</dbReference>